<dbReference type="OrthoDB" id="7553333at2759"/>
<reference evidence="1 2" key="1">
    <citation type="submission" date="2015-04" db="EMBL/GenBank/DDBJ databases">
        <title>Lasius niger genome sequencing.</title>
        <authorList>
            <person name="Konorov E.A."/>
            <person name="Nikitin M.A."/>
            <person name="Kirill M.V."/>
            <person name="Chang P."/>
        </authorList>
    </citation>
    <scope>NUCLEOTIDE SEQUENCE [LARGE SCALE GENOMIC DNA]</scope>
    <source>
        <tissue evidence="1">Whole</tissue>
    </source>
</reference>
<comment type="caution">
    <text evidence="1">The sequence shown here is derived from an EMBL/GenBank/DDBJ whole genome shotgun (WGS) entry which is preliminary data.</text>
</comment>
<gene>
    <name evidence="1" type="ORF">RF55_20340</name>
</gene>
<sequence length="126" mass="14773">MCYDGVIVAWYDDVYHADQIGERDWKFMFPHLVMPDEEPLSRDFYCCIPNNTFNSIPHYIILNQHNGICLVPEDNISICPPKLINNVEIGRYFCKFDGTHYVPNERLRKAYPNDTAVIPKILSNQY</sequence>
<dbReference type="PaxDb" id="67767-A0A0J7JYP9"/>
<protein>
    <submittedName>
        <fullName evidence="1">F-box only protein 21</fullName>
    </submittedName>
</protein>
<dbReference type="Proteomes" id="UP000036403">
    <property type="component" value="Unassembled WGS sequence"/>
</dbReference>
<keyword evidence="2" id="KW-1185">Reference proteome</keyword>
<dbReference type="AlphaFoldDB" id="A0A0J7JYP9"/>
<dbReference type="EMBL" id="LBMM01020261">
    <property type="protein sequence ID" value="KMQ83323.1"/>
    <property type="molecule type" value="Genomic_DNA"/>
</dbReference>
<name>A0A0J7JYP9_LASNI</name>
<proteinExistence type="predicted"/>
<evidence type="ECO:0000313" key="1">
    <source>
        <dbReference type="EMBL" id="KMQ83323.1"/>
    </source>
</evidence>
<evidence type="ECO:0000313" key="2">
    <source>
        <dbReference type="Proteomes" id="UP000036403"/>
    </source>
</evidence>
<accession>A0A0J7JYP9</accession>
<organism evidence="1 2">
    <name type="scientific">Lasius niger</name>
    <name type="common">Black garden ant</name>
    <dbReference type="NCBI Taxonomy" id="67767"/>
    <lineage>
        <taxon>Eukaryota</taxon>
        <taxon>Metazoa</taxon>
        <taxon>Ecdysozoa</taxon>
        <taxon>Arthropoda</taxon>
        <taxon>Hexapoda</taxon>
        <taxon>Insecta</taxon>
        <taxon>Pterygota</taxon>
        <taxon>Neoptera</taxon>
        <taxon>Endopterygota</taxon>
        <taxon>Hymenoptera</taxon>
        <taxon>Apocrita</taxon>
        <taxon>Aculeata</taxon>
        <taxon>Formicoidea</taxon>
        <taxon>Formicidae</taxon>
        <taxon>Formicinae</taxon>
        <taxon>Lasius</taxon>
        <taxon>Lasius</taxon>
    </lineage>
</organism>